<dbReference type="InterPro" id="IPR006683">
    <property type="entry name" value="Thioestr_dom"/>
</dbReference>
<dbReference type="OrthoDB" id="9813282at2"/>
<dbReference type="NCBIfam" id="TIGR00369">
    <property type="entry name" value="unchar_dom_1"/>
    <property type="match status" value="1"/>
</dbReference>
<proteinExistence type="predicted"/>
<gene>
    <name evidence="3" type="ORF">D3874_18360</name>
</gene>
<evidence type="ECO:0000256" key="1">
    <source>
        <dbReference type="ARBA" id="ARBA00022801"/>
    </source>
</evidence>
<dbReference type="Pfam" id="PF03061">
    <property type="entry name" value="4HBT"/>
    <property type="match status" value="1"/>
</dbReference>
<dbReference type="CDD" id="cd03443">
    <property type="entry name" value="PaaI_thioesterase"/>
    <property type="match status" value="1"/>
</dbReference>
<sequence>MAGEGELRYGVAGAHEIAGLTGRQVLQGIIDGRVPHPPICRSLSFWLTEVGDGSAVFEGETGPHLLNPAGTVHGGWLLTLVDSAAGCAAHSLLPAGVGYTTVETKGNFSRPILADGGRVRCEAKVVNQGRQIITAEAWVKSAQGKLLGHGTSTLLVLGGAA</sequence>
<dbReference type="AlphaFoldDB" id="A0A418WFF4"/>
<evidence type="ECO:0000259" key="2">
    <source>
        <dbReference type="Pfam" id="PF03061"/>
    </source>
</evidence>
<dbReference type="Gene3D" id="3.10.129.10">
    <property type="entry name" value="Hotdog Thioesterase"/>
    <property type="match status" value="1"/>
</dbReference>
<dbReference type="PANTHER" id="PTHR43240">
    <property type="entry name" value="1,4-DIHYDROXY-2-NAPHTHOYL-COA THIOESTERASE 1"/>
    <property type="match status" value="1"/>
</dbReference>
<organism evidence="3 4">
    <name type="scientific">Oleomonas cavernae</name>
    <dbReference type="NCBI Taxonomy" id="2320859"/>
    <lineage>
        <taxon>Bacteria</taxon>
        <taxon>Pseudomonadati</taxon>
        <taxon>Pseudomonadota</taxon>
        <taxon>Alphaproteobacteria</taxon>
        <taxon>Acetobacterales</taxon>
        <taxon>Acetobacteraceae</taxon>
        <taxon>Oleomonas</taxon>
    </lineage>
</organism>
<dbReference type="EMBL" id="QYUK01000011">
    <property type="protein sequence ID" value="RJF88710.1"/>
    <property type="molecule type" value="Genomic_DNA"/>
</dbReference>
<keyword evidence="1" id="KW-0378">Hydrolase</keyword>
<dbReference type="PANTHER" id="PTHR43240:SF1">
    <property type="entry name" value="BLR5584 PROTEIN"/>
    <property type="match status" value="1"/>
</dbReference>
<reference evidence="3 4" key="1">
    <citation type="submission" date="2018-09" db="EMBL/GenBank/DDBJ databases">
        <authorList>
            <person name="Zhu H."/>
        </authorList>
    </citation>
    <scope>NUCLEOTIDE SEQUENCE [LARGE SCALE GENOMIC DNA]</scope>
    <source>
        <strain evidence="3 4">K1W22B-8</strain>
    </source>
</reference>
<dbReference type="InterPro" id="IPR003736">
    <property type="entry name" value="PAAI_dom"/>
</dbReference>
<feature type="domain" description="Thioesterase" evidence="2">
    <location>
        <begin position="70"/>
        <end position="146"/>
    </location>
</feature>
<dbReference type="GO" id="GO:0005829">
    <property type="term" value="C:cytosol"/>
    <property type="evidence" value="ECO:0007669"/>
    <property type="project" value="TreeGrafter"/>
</dbReference>
<dbReference type="GO" id="GO:0061522">
    <property type="term" value="F:1,4-dihydroxy-2-naphthoyl-CoA thioesterase activity"/>
    <property type="evidence" value="ECO:0007669"/>
    <property type="project" value="TreeGrafter"/>
</dbReference>
<evidence type="ECO:0000313" key="4">
    <source>
        <dbReference type="Proteomes" id="UP000284605"/>
    </source>
</evidence>
<name>A0A418WFF4_9PROT</name>
<keyword evidence="4" id="KW-1185">Reference proteome</keyword>
<comment type="caution">
    <text evidence="3">The sequence shown here is derived from an EMBL/GenBank/DDBJ whole genome shotgun (WGS) entry which is preliminary data.</text>
</comment>
<dbReference type="InterPro" id="IPR029069">
    <property type="entry name" value="HotDog_dom_sf"/>
</dbReference>
<protein>
    <submittedName>
        <fullName evidence="3">PaaI family thioesterase</fullName>
    </submittedName>
</protein>
<accession>A0A418WFF4</accession>
<dbReference type="SUPFAM" id="SSF54637">
    <property type="entry name" value="Thioesterase/thiol ester dehydrase-isomerase"/>
    <property type="match status" value="1"/>
</dbReference>
<dbReference type="RefSeq" id="WP_119779427.1">
    <property type="nucleotide sequence ID" value="NZ_QYUK01000011.1"/>
</dbReference>
<dbReference type="Proteomes" id="UP000284605">
    <property type="component" value="Unassembled WGS sequence"/>
</dbReference>
<evidence type="ECO:0000313" key="3">
    <source>
        <dbReference type="EMBL" id="RJF88710.1"/>
    </source>
</evidence>